<dbReference type="InterPro" id="IPR035986">
    <property type="entry name" value="PKD_dom_sf"/>
</dbReference>
<evidence type="ECO:0000313" key="2">
    <source>
        <dbReference type="EMBL" id="MDT7833522.1"/>
    </source>
</evidence>
<dbReference type="Gene3D" id="2.60.40.10">
    <property type="entry name" value="Immunoglobulins"/>
    <property type="match status" value="1"/>
</dbReference>
<organism evidence="2 3">
    <name type="scientific">Asprobacillus argus</name>
    <dbReference type="NCBI Taxonomy" id="3076534"/>
    <lineage>
        <taxon>Bacteria</taxon>
        <taxon>Pseudomonadati</taxon>
        <taxon>Bacteroidota</taxon>
        <taxon>Flavobacteriia</taxon>
        <taxon>Flavobacteriales</taxon>
        <taxon>Flavobacteriaceae</taxon>
        <taxon>Asprobacillus</taxon>
    </lineage>
</organism>
<evidence type="ECO:0000313" key="3">
    <source>
        <dbReference type="Proteomes" id="UP001257277"/>
    </source>
</evidence>
<dbReference type="Proteomes" id="UP001257277">
    <property type="component" value="Unassembled WGS sequence"/>
</dbReference>
<reference evidence="2 3" key="1">
    <citation type="submission" date="2023-09" db="EMBL/GenBank/DDBJ databases">
        <title>Novel taxa isolated from Blanes Bay.</title>
        <authorList>
            <person name="Rey-Velasco X."/>
            <person name="Lucena T."/>
        </authorList>
    </citation>
    <scope>NUCLEOTIDE SEQUENCE [LARGE SCALE GENOMIC DNA]</scope>
    <source>
        <strain evidence="2 3">S356</strain>
    </source>
</reference>
<dbReference type="InterPro" id="IPR026341">
    <property type="entry name" value="T9SS_type_B"/>
</dbReference>
<feature type="non-terminal residue" evidence="2">
    <location>
        <position position="1"/>
    </location>
</feature>
<dbReference type="Pfam" id="PF18911">
    <property type="entry name" value="PKD_4"/>
    <property type="match status" value="1"/>
</dbReference>
<name>A0ABU3LIV0_9FLAO</name>
<dbReference type="RefSeq" id="WP_349242775.1">
    <property type="nucleotide sequence ID" value="NZ_JAVTTO010000006.1"/>
</dbReference>
<dbReference type="SUPFAM" id="SSF49299">
    <property type="entry name" value="PKD domain"/>
    <property type="match status" value="1"/>
</dbReference>
<dbReference type="Pfam" id="PF13573">
    <property type="entry name" value="SprB"/>
    <property type="match status" value="4"/>
</dbReference>
<dbReference type="NCBIfam" id="TIGR04131">
    <property type="entry name" value="Bac_Flav_CTERM"/>
    <property type="match status" value="1"/>
</dbReference>
<dbReference type="EMBL" id="JAVTTO010000006">
    <property type="protein sequence ID" value="MDT7833522.1"/>
    <property type="molecule type" value="Genomic_DNA"/>
</dbReference>
<dbReference type="InterPro" id="IPR022409">
    <property type="entry name" value="PKD/Chitinase_dom"/>
</dbReference>
<protein>
    <submittedName>
        <fullName evidence="2">Gliding motility-associated C-terminal domain-containing protein</fullName>
    </submittedName>
</protein>
<evidence type="ECO:0000259" key="1">
    <source>
        <dbReference type="PROSITE" id="PS50093"/>
    </source>
</evidence>
<dbReference type="InterPro" id="IPR000601">
    <property type="entry name" value="PKD_dom"/>
</dbReference>
<feature type="domain" description="PKD" evidence="1">
    <location>
        <begin position="450"/>
        <end position="494"/>
    </location>
</feature>
<dbReference type="InterPro" id="IPR013783">
    <property type="entry name" value="Ig-like_fold"/>
</dbReference>
<dbReference type="Gene3D" id="2.60.40.740">
    <property type="match status" value="3"/>
</dbReference>
<dbReference type="InterPro" id="IPR025667">
    <property type="entry name" value="SprB_repeat"/>
</dbReference>
<keyword evidence="3" id="KW-1185">Reference proteome</keyword>
<comment type="caution">
    <text evidence="2">The sequence shown here is derived from an EMBL/GenBank/DDBJ whole genome shotgun (WGS) entry which is preliminary data.</text>
</comment>
<accession>A0ABU3LIV0</accession>
<dbReference type="PROSITE" id="PS50093">
    <property type="entry name" value="PKD"/>
    <property type="match status" value="1"/>
</dbReference>
<dbReference type="Pfam" id="PF13585">
    <property type="entry name" value="CHU_C"/>
    <property type="match status" value="1"/>
</dbReference>
<dbReference type="CDD" id="cd00146">
    <property type="entry name" value="PKD"/>
    <property type="match status" value="1"/>
</dbReference>
<gene>
    <name evidence="2" type="ORF">RQM59_14140</name>
</gene>
<dbReference type="SMART" id="SM00089">
    <property type="entry name" value="PKD"/>
    <property type="match status" value="1"/>
</dbReference>
<sequence length="604" mass="64726">YQVTIMDANGCMIVQQWTLNEPADLLISEVLASHQNVLCFGDTTGVIEVSIDQGSVPNYTFILRDSFTSAIVQQGTNQTGPNYTFNNLPASTYNVTVSDANGTSKVINGIIISSQSPEIVVNYTTTDLTCYNDNTGSITMNVTGGIAPLTYTWNDLATGPIRNNLAAGTYTVTIVDAIGCQQVRQIEIFNGPLFDITPAVSNVSCFGANDGSIQLNLAGGVAPVTVTWSDGSTDGLVRNNLLPGTYNVTVNDASGCSINRQFIIIEPQELILDAVITDATDCVDPNSGAIDLIVSGGSAPFTFVWSNGDTTEDLQNIGANNYAVTVTDMNGCSAQQSFSVIRPDPVTATIATSESADCDTRIVMQRNVVNITGGVPPFSIVWSAGTVSGTNGEIMETSQNGTYFADVTDAFGCTERISVDVNLPVIGTPDFEYTSLALTTYGELSIEDPITFTNLSTGDPVSYLWNFGGGHTSTEENPVHTFASPGTYNVQLTVEYPFNCRYTHTVSLVITEGYRLIVPTAFTPNGDNINDVIRPVFRGMSEVEMRVYNTWGNLIYSEKGATLEGWNGIVNGKKAENGDYVMAIKATVFYGRVIERSGPVTLIK</sequence>
<proteinExistence type="predicted"/>